<evidence type="ECO:0000313" key="4">
    <source>
        <dbReference type="RefSeq" id="XP_032123483.1"/>
    </source>
</evidence>
<organism evidence="3 4">
    <name type="scientific">Sapajus apella</name>
    <name type="common">Brown-capped capuchin</name>
    <name type="synonym">Cebus apella</name>
    <dbReference type="NCBI Taxonomy" id="9515"/>
    <lineage>
        <taxon>Eukaryota</taxon>
        <taxon>Metazoa</taxon>
        <taxon>Chordata</taxon>
        <taxon>Craniata</taxon>
        <taxon>Vertebrata</taxon>
        <taxon>Euteleostomi</taxon>
        <taxon>Mammalia</taxon>
        <taxon>Eutheria</taxon>
        <taxon>Euarchontoglires</taxon>
        <taxon>Primates</taxon>
        <taxon>Haplorrhini</taxon>
        <taxon>Platyrrhini</taxon>
        <taxon>Cebidae</taxon>
        <taxon>Cebinae</taxon>
        <taxon>Sapajus</taxon>
    </lineage>
</organism>
<accession>A0A6J3GZ01</accession>
<sequence>MGTHTCSHLAHTLPRMRTPAKLLPSPSSEAYLGRWVPDRNGEAHTWLGVLQSNPHCHPVSCTPQPNTGQMRPQDVASIPLPSCPHQKPRRGYMPLPGLNPQSGLARGSAQSQRAPDRVLCHCRQQQGLAGAARGSVPRPRCHCGAGRADWPGPPELEVCVEEAEGEAPWTWTGLCIFAALFLLSVSYSAILTLLMAQRFPSAPRQGRPRTSHDYANILQPHT</sequence>
<keyword evidence="2" id="KW-0472">Membrane</keyword>
<keyword evidence="3" id="KW-1185">Reference proteome</keyword>
<feature type="transmembrane region" description="Helical" evidence="2">
    <location>
        <begin position="169"/>
        <end position="194"/>
    </location>
</feature>
<dbReference type="AlphaFoldDB" id="A0A6J3GZ01"/>
<gene>
    <name evidence="4" type="primary">LOC116542594</name>
</gene>
<keyword evidence="2" id="KW-1133">Transmembrane helix</keyword>
<feature type="region of interest" description="Disordered" evidence="1">
    <location>
        <begin position="60"/>
        <end position="83"/>
    </location>
</feature>
<dbReference type="Proteomes" id="UP000504640">
    <property type="component" value="Unplaced"/>
</dbReference>
<keyword evidence="2" id="KW-0812">Transmembrane</keyword>
<dbReference type="RefSeq" id="XP_032123483.1">
    <property type="nucleotide sequence ID" value="XM_032267592.1"/>
</dbReference>
<protein>
    <submittedName>
        <fullName evidence="4">Uncharacterized protein LOC116542594</fullName>
    </submittedName>
</protein>
<feature type="region of interest" description="Disordered" evidence="1">
    <location>
        <begin position="201"/>
        <end position="222"/>
    </location>
</feature>
<name>A0A6J3GZ01_SAPAP</name>
<feature type="compositionally biased region" description="Polar residues" evidence="1">
    <location>
        <begin position="61"/>
        <end position="70"/>
    </location>
</feature>
<reference evidence="4" key="1">
    <citation type="submission" date="2025-08" db="UniProtKB">
        <authorList>
            <consortium name="RefSeq"/>
        </authorList>
    </citation>
    <scope>IDENTIFICATION</scope>
    <source>
        <tissue evidence="4">Blood</tissue>
    </source>
</reference>
<evidence type="ECO:0000256" key="1">
    <source>
        <dbReference type="SAM" id="MobiDB-lite"/>
    </source>
</evidence>
<dbReference type="GeneID" id="116542594"/>
<evidence type="ECO:0000256" key="2">
    <source>
        <dbReference type="SAM" id="Phobius"/>
    </source>
</evidence>
<evidence type="ECO:0000313" key="3">
    <source>
        <dbReference type="Proteomes" id="UP000504640"/>
    </source>
</evidence>
<proteinExistence type="predicted"/>